<evidence type="ECO:0000313" key="2">
    <source>
        <dbReference type="Proteomes" id="UP001385951"/>
    </source>
</evidence>
<sequence length="77" mass="8541">MSFFKLVSLSFTHGGEGYSQYKRRRASTLMTTILKSSLLCCRTYRASFSLGPGTAVSQTGYPTALAFDVFVTLRRSD</sequence>
<name>A0AAW0FTJ8_9APHY</name>
<organism evidence="1 2">
    <name type="scientific">Cerrena zonata</name>
    <dbReference type="NCBI Taxonomy" id="2478898"/>
    <lineage>
        <taxon>Eukaryota</taxon>
        <taxon>Fungi</taxon>
        <taxon>Dikarya</taxon>
        <taxon>Basidiomycota</taxon>
        <taxon>Agaricomycotina</taxon>
        <taxon>Agaricomycetes</taxon>
        <taxon>Polyporales</taxon>
        <taxon>Cerrenaceae</taxon>
        <taxon>Cerrena</taxon>
    </lineage>
</organism>
<accession>A0AAW0FTJ8</accession>
<evidence type="ECO:0000313" key="1">
    <source>
        <dbReference type="EMBL" id="KAK7680622.1"/>
    </source>
</evidence>
<proteinExistence type="predicted"/>
<protein>
    <submittedName>
        <fullName evidence="1">Uncharacterized protein</fullName>
    </submittedName>
</protein>
<dbReference type="AlphaFoldDB" id="A0AAW0FTJ8"/>
<comment type="caution">
    <text evidence="1">The sequence shown here is derived from an EMBL/GenBank/DDBJ whole genome shotgun (WGS) entry which is preliminary data.</text>
</comment>
<gene>
    <name evidence="1" type="ORF">QCA50_016404</name>
</gene>
<dbReference type="EMBL" id="JASBNA010000048">
    <property type="protein sequence ID" value="KAK7680622.1"/>
    <property type="molecule type" value="Genomic_DNA"/>
</dbReference>
<keyword evidence="2" id="KW-1185">Reference proteome</keyword>
<dbReference type="Proteomes" id="UP001385951">
    <property type="component" value="Unassembled WGS sequence"/>
</dbReference>
<reference evidence="1 2" key="1">
    <citation type="submission" date="2022-09" db="EMBL/GenBank/DDBJ databases">
        <authorList>
            <person name="Palmer J.M."/>
        </authorList>
    </citation>
    <scope>NUCLEOTIDE SEQUENCE [LARGE SCALE GENOMIC DNA]</scope>
    <source>
        <strain evidence="1 2">DSM 7382</strain>
    </source>
</reference>